<accession>A0ABW2PV54</accession>
<dbReference type="InterPro" id="IPR036138">
    <property type="entry name" value="PBP_dimer_sf"/>
</dbReference>
<dbReference type="InterPro" id="IPR001460">
    <property type="entry name" value="PCN-bd_Tpept"/>
</dbReference>
<proteinExistence type="predicted"/>
<feature type="domain" description="Penicillin-binding protein transpeptidase" evidence="1">
    <location>
        <begin position="265"/>
        <end position="576"/>
    </location>
</feature>
<evidence type="ECO:0000259" key="1">
    <source>
        <dbReference type="Pfam" id="PF00905"/>
    </source>
</evidence>
<evidence type="ECO:0000313" key="3">
    <source>
        <dbReference type="Proteomes" id="UP001596505"/>
    </source>
</evidence>
<comment type="caution">
    <text evidence="2">The sequence shown here is derived from an EMBL/GenBank/DDBJ whole genome shotgun (WGS) entry which is preliminary data.</text>
</comment>
<dbReference type="SUPFAM" id="SSF56601">
    <property type="entry name" value="beta-lactamase/transpeptidase-like"/>
    <property type="match status" value="1"/>
</dbReference>
<dbReference type="SUPFAM" id="SSF56519">
    <property type="entry name" value="Penicillin binding protein dimerisation domain"/>
    <property type="match status" value="1"/>
</dbReference>
<gene>
    <name evidence="2" type="ORF">ACFQRG_09735</name>
</gene>
<reference evidence="3" key="1">
    <citation type="journal article" date="2019" name="Int. J. Syst. Evol. Microbiol.">
        <title>The Global Catalogue of Microorganisms (GCM) 10K type strain sequencing project: providing services to taxonomists for standard genome sequencing and annotation.</title>
        <authorList>
            <consortium name="The Broad Institute Genomics Platform"/>
            <consortium name="The Broad Institute Genome Sequencing Center for Infectious Disease"/>
            <person name="Wu L."/>
            <person name="Ma J."/>
        </authorList>
    </citation>
    <scope>NUCLEOTIDE SEQUENCE [LARGE SCALE GENOMIC DNA]</scope>
    <source>
        <strain evidence="3">CGMCC 1.16305</strain>
    </source>
</reference>
<name>A0ABW2PV54_9BACL</name>
<dbReference type="Gene3D" id="3.40.710.10">
    <property type="entry name" value="DD-peptidase/beta-lactamase superfamily"/>
    <property type="match status" value="1"/>
</dbReference>
<organism evidence="2 3">
    <name type="scientific">Scopulibacillus cellulosilyticus</name>
    <dbReference type="NCBI Taxonomy" id="2665665"/>
    <lineage>
        <taxon>Bacteria</taxon>
        <taxon>Bacillati</taxon>
        <taxon>Bacillota</taxon>
        <taxon>Bacilli</taxon>
        <taxon>Bacillales</taxon>
        <taxon>Sporolactobacillaceae</taxon>
        <taxon>Scopulibacillus</taxon>
    </lineage>
</organism>
<protein>
    <submittedName>
        <fullName evidence="2">Penicillin-binding transpeptidase domain-containing protein</fullName>
    </submittedName>
</protein>
<dbReference type="InterPro" id="IPR012338">
    <property type="entry name" value="Beta-lactam/transpept-like"/>
</dbReference>
<dbReference type="Pfam" id="PF00905">
    <property type="entry name" value="Transpeptidase"/>
    <property type="match status" value="1"/>
</dbReference>
<dbReference type="PANTHER" id="PTHR30627:SF24">
    <property type="entry name" value="PENICILLIN-BINDING PROTEIN 4B"/>
    <property type="match status" value="1"/>
</dbReference>
<dbReference type="PANTHER" id="PTHR30627">
    <property type="entry name" value="PEPTIDOGLYCAN D,D-TRANSPEPTIDASE"/>
    <property type="match status" value="1"/>
</dbReference>
<dbReference type="RefSeq" id="WP_380965705.1">
    <property type="nucleotide sequence ID" value="NZ_JBHTCO010000011.1"/>
</dbReference>
<dbReference type="Proteomes" id="UP001596505">
    <property type="component" value="Unassembled WGS sequence"/>
</dbReference>
<dbReference type="EMBL" id="JBHTCO010000011">
    <property type="protein sequence ID" value="MFC7393244.1"/>
    <property type="molecule type" value="Genomic_DNA"/>
</dbReference>
<dbReference type="Gene3D" id="3.90.1310.10">
    <property type="entry name" value="Penicillin-binding protein 2a (Domain 2)"/>
    <property type="match status" value="1"/>
</dbReference>
<dbReference type="InterPro" id="IPR050515">
    <property type="entry name" value="Beta-lactam/transpept"/>
</dbReference>
<evidence type="ECO:0000313" key="2">
    <source>
        <dbReference type="EMBL" id="MFC7393244.1"/>
    </source>
</evidence>
<sequence>MIKPKRVLTIGLFILFTLLVFIGRLAQIQLVEPTSFSKYRINLIQSSINQRTSQFIFNNGRGTILDRHLKPLTNHEQLSLVLFPFLKYTDWPAGSVADILKVPKSQLIKAVNSAHKPFVFKQGHLNISNQQKRQIEKLKVLGVHVMMVQSNDDRNIDPQVIGLVRQNSRMIEKRYGDLLNKGVVSRTVPTGINGLQKAFDPFLLSQNESMLLYHTDAKGMPLFGNSIRYTAPSNPFYPLRVVSTLDKDIQQLAEKAVNRAGLEKGGVVILDVDNSNLLGMVSRPQIDNNHPYQTNSENQMLMPQFPGSVFKIVTAAAAIQENDVHSGDTFNCNLDVYGEKPAQKQLGTLSFDDSFYQSCNYTFAHLANLMTKNHSNVINDYADLLGLTGKSGWSGDVYHFNHFEHFPDEKTNTIWINNEPSHNKKAIGQTAIGQLNVKLTPLSVANMMATIARNGVKQYVRAASKIIYHQDDHMTLASFPHKSIKGQKLESYTIIRLQQLLRGVVKSPEGTAHYYLSGLPYPVAGKSGTAQTGRNDMNNWFAGYFPADHPHYAMVVVDLNQRHGEEKTYQIYRQIVKSLYQLDMRKSSN</sequence>
<keyword evidence="3" id="KW-1185">Reference proteome</keyword>